<feature type="compositionally biased region" description="Basic and acidic residues" evidence="1">
    <location>
        <begin position="29"/>
        <end position="48"/>
    </location>
</feature>
<keyword evidence="3" id="KW-1185">Reference proteome</keyword>
<proteinExistence type="predicted"/>
<sequence>MTRLPPSARWILEQLAPRSGSAVSLGLGQERKCSQTEPSTQERGRRQARAEAALISPALVMNKFALLFKQEVLLLVPSCGENHVQVE</sequence>
<evidence type="ECO:0000313" key="2">
    <source>
        <dbReference type="EMBL" id="KAK3774623.1"/>
    </source>
</evidence>
<feature type="region of interest" description="Disordered" evidence="1">
    <location>
        <begin position="23"/>
        <end position="48"/>
    </location>
</feature>
<gene>
    <name evidence="2" type="ORF">RRG08_035051</name>
</gene>
<name>A0AAE0ZS69_9GAST</name>
<reference evidence="2" key="1">
    <citation type="journal article" date="2023" name="G3 (Bethesda)">
        <title>A reference genome for the long-term kleptoplast-retaining sea slug Elysia crispata morphotype clarki.</title>
        <authorList>
            <person name="Eastman K.E."/>
            <person name="Pendleton A.L."/>
            <person name="Shaikh M.A."/>
            <person name="Suttiyut T."/>
            <person name="Ogas R."/>
            <person name="Tomko P."/>
            <person name="Gavelis G."/>
            <person name="Widhalm J.R."/>
            <person name="Wisecaver J.H."/>
        </authorList>
    </citation>
    <scope>NUCLEOTIDE SEQUENCE</scope>
    <source>
        <strain evidence="2">ECLA1</strain>
    </source>
</reference>
<organism evidence="2 3">
    <name type="scientific">Elysia crispata</name>
    <name type="common">lettuce slug</name>
    <dbReference type="NCBI Taxonomy" id="231223"/>
    <lineage>
        <taxon>Eukaryota</taxon>
        <taxon>Metazoa</taxon>
        <taxon>Spiralia</taxon>
        <taxon>Lophotrochozoa</taxon>
        <taxon>Mollusca</taxon>
        <taxon>Gastropoda</taxon>
        <taxon>Heterobranchia</taxon>
        <taxon>Euthyneura</taxon>
        <taxon>Panpulmonata</taxon>
        <taxon>Sacoglossa</taxon>
        <taxon>Placobranchoidea</taxon>
        <taxon>Plakobranchidae</taxon>
        <taxon>Elysia</taxon>
    </lineage>
</organism>
<evidence type="ECO:0000256" key="1">
    <source>
        <dbReference type="SAM" id="MobiDB-lite"/>
    </source>
</evidence>
<dbReference type="Proteomes" id="UP001283361">
    <property type="component" value="Unassembled WGS sequence"/>
</dbReference>
<accession>A0AAE0ZS69</accession>
<dbReference type="EMBL" id="JAWDGP010003399">
    <property type="protein sequence ID" value="KAK3774623.1"/>
    <property type="molecule type" value="Genomic_DNA"/>
</dbReference>
<dbReference type="AlphaFoldDB" id="A0AAE0ZS69"/>
<protein>
    <submittedName>
        <fullName evidence="2">Uncharacterized protein</fullName>
    </submittedName>
</protein>
<comment type="caution">
    <text evidence="2">The sequence shown here is derived from an EMBL/GenBank/DDBJ whole genome shotgun (WGS) entry which is preliminary data.</text>
</comment>
<evidence type="ECO:0000313" key="3">
    <source>
        <dbReference type="Proteomes" id="UP001283361"/>
    </source>
</evidence>